<comment type="similarity">
    <text evidence="1">Belongs to the GSP E family.</text>
</comment>
<dbReference type="InterPro" id="IPR027417">
    <property type="entry name" value="P-loop_NTPase"/>
</dbReference>
<protein>
    <submittedName>
        <fullName evidence="5">Competence protein ComGA</fullName>
    </submittedName>
</protein>
<dbReference type="NCBIfam" id="NF041000">
    <property type="entry name" value="ATPase_ComGA"/>
    <property type="match status" value="1"/>
</dbReference>
<dbReference type="GO" id="GO:0005886">
    <property type="term" value="C:plasma membrane"/>
    <property type="evidence" value="ECO:0007669"/>
    <property type="project" value="TreeGrafter"/>
</dbReference>
<dbReference type="PROSITE" id="PS00662">
    <property type="entry name" value="T2SP_E"/>
    <property type="match status" value="1"/>
</dbReference>
<evidence type="ECO:0000313" key="6">
    <source>
        <dbReference type="Proteomes" id="UP000184128"/>
    </source>
</evidence>
<proteinExistence type="inferred from homology"/>
<evidence type="ECO:0000259" key="4">
    <source>
        <dbReference type="PROSITE" id="PS00662"/>
    </source>
</evidence>
<keyword evidence="3" id="KW-0067">ATP-binding</keyword>
<dbReference type="EMBL" id="FQUF01000006">
    <property type="protein sequence ID" value="SHE47356.1"/>
    <property type="molecule type" value="Genomic_DNA"/>
</dbReference>
<feature type="domain" description="Bacterial type II secretion system protein E" evidence="4">
    <location>
        <begin position="205"/>
        <end position="219"/>
    </location>
</feature>
<dbReference type="CDD" id="cd01129">
    <property type="entry name" value="PulE-GspE-like"/>
    <property type="match status" value="1"/>
</dbReference>
<dbReference type="AlphaFoldDB" id="A0A1M4TSH2"/>
<dbReference type="OrthoDB" id="9808272at2"/>
<keyword evidence="6" id="KW-1185">Reference proteome</keyword>
<dbReference type="SUPFAM" id="SSF52540">
    <property type="entry name" value="P-loop containing nucleoside triphosphate hydrolases"/>
    <property type="match status" value="1"/>
</dbReference>
<dbReference type="STRING" id="1121025.SAMN02745249_00496"/>
<dbReference type="InterPro" id="IPR001482">
    <property type="entry name" value="T2SS/T4SS_dom"/>
</dbReference>
<sequence>MVIEEFTKFLIHNAREYGTSDIHILPNKNIYGIYFRLNGRMERQYSISIEEGNRIVSYFKYLANLDVGERRRPQSGSLSYEFSKNEFQDLRLSTIANFQGQESLVIRLLEIQTEMVLEKSTLLPQELEMMQRLIQYKSGLILFSGPVNSGKTTTMYELVRNRMKQSKMQVISIEDPVEIKEDNFLQIQVNEKAGNTYENSLKASLRHHPDIIIVGEIRDEETARMAIRGALTGHLIIASIHAKNAEGVIARMNELEVSLEMLQQTILAIVFQKLVPIYCGLCEDNCQIYCTHHPINSKRAALYDVLTSEEFQSLRIDNVKEFKVERPRSFNQLLRKVLVYGFISEETYYQYYIP</sequence>
<dbReference type="Pfam" id="PF00437">
    <property type="entry name" value="T2SSE"/>
    <property type="match status" value="1"/>
</dbReference>
<dbReference type="GO" id="GO:0005524">
    <property type="term" value="F:ATP binding"/>
    <property type="evidence" value="ECO:0007669"/>
    <property type="project" value="UniProtKB-KW"/>
</dbReference>
<dbReference type="PANTHER" id="PTHR30258:SF2">
    <property type="entry name" value="COMG OPERON PROTEIN 1"/>
    <property type="match status" value="1"/>
</dbReference>
<name>A0A1M4TSH2_9LACT</name>
<accession>A0A1M4TSH2</accession>
<dbReference type="Gene3D" id="3.40.50.300">
    <property type="entry name" value="P-loop containing nucleotide triphosphate hydrolases"/>
    <property type="match status" value="1"/>
</dbReference>
<dbReference type="InterPro" id="IPR047667">
    <property type="entry name" value="ATPase_ComGA"/>
</dbReference>
<evidence type="ECO:0000256" key="1">
    <source>
        <dbReference type="ARBA" id="ARBA00006611"/>
    </source>
</evidence>
<reference evidence="5 6" key="1">
    <citation type="submission" date="2016-11" db="EMBL/GenBank/DDBJ databases">
        <authorList>
            <person name="Jaros S."/>
            <person name="Januszkiewicz K."/>
            <person name="Wedrychowicz H."/>
        </authorList>
    </citation>
    <scope>NUCLEOTIDE SEQUENCE [LARGE SCALE GENOMIC DNA]</scope>
    <source>
        <strain evidence="5 6">DSM 15692</strain>
    </source>
</reference>
<dbReference type="GO" id="GO:0016887">
    <property type="term" value="F:ATP hydrolysis activity"/>
    <property type="evidence" value="ECO:0007669"/>
    <property type="project" value="TreeGrafter"/>
</dbReference>
<dbReference type="Proteomes" id="UP000184128">
    <property type="component" value="Unassembled WGS sequence"/>
</dbReference>
<evidence type="ECO:0000313" key="5">
    <source>
        <dbReference type="EMBL" id="SHE47356.1"/>
    </source>
</evidence>
<evidence type="ECO:0000256" key="3">
    <source>
        <dbReference type="ARBA" id="ARBA00022840"/>
    </source>
</evidence>
<evidence type="ECO:0000256" key="2">
    <source>
        <dbReference type="ARBA" id="ARBA00022741"/>
    </source>
</evidence>
<dbReference type="PANTHER" id="PTHR30258">
    <property type="entry name" value="TYPE II SECRETION SYSTEM PROTEIN GSPE-RELATED"/>
    <property type="match status" value="1"/>
</dbReference>
<keyword evidence="2" id="KW-0547">Nucleotide-binding</keyword>
<dbReference type="Gene3D" id="3.30.450.90">
    <property type="match status" value="1"/>
</dbReference>
<gene>
    <name evidence="5" type="ORF">SAMN02745249_00496</name>
</gene>
<organism evidence="5 6">
    <name type="scientific">Atopostipes suicloacalis DSM 15692</name>
    <dbReference type="NCBI Taxonomy" id="1121025"/>
    <lineage>
        <taxon>Bacteria</taxon>
        <taxon>Bacillati</taxon>
        <taxon>Bacillota</taxon>
        <taxon>Bacilli</taxon>
        <taxon>Lactobacillales</taxon>
        <taxon>Carnobacteriaceae</taxon>
        <taxon>Atopostipes</taxon>
    </lineage>
</organism>